<protein>
    <submittedName>
        <fullName evidence="2">Unannotated protein</fullName>
    </submittedName>
</protein>
<dbReference type="Gene3D" id="3.40.50.1820">
    <property type="entry name" value="alpha/beta hydrolase"/>
    <property type="match status" value="1"/>
</dbReference>
<accession>A0A6J7DAN4</accession>
<evidence type="ECO:0000259" key="1">
    <source>
        <dbReference type="Pfam" id="PF00561"/>
    </source>
</evidence>
<dbReference type="InterPro" id="IPR029058">
    <property type="entry name" value="AB_hydrolase_fold"/>
</dbReference>
<dbReference type="Pfam" id="PF00561">
    <property type="entry name" value="Abhydrolase_1"/>
    <property type="match status" value="1"/>
</dbReference>
<sequence>MSTMRQTGVGPPLLLLHALGVNSGCWADVTAGLSGYTVLTLDFPGHGSATLTDVELGVHELAESVAAQIRNSAFDRVHVAGMSLGGLVAQDLAAHHPDLVDHLVLIDTVATYPEVVRQQWRDRADIARTSGMASLVAPTLDAWFTADALEAQAPAVVRVRDMITGVDPEGYARACELLERADTRDLLRQIQAPTLVVCGRDDLPAFIAAVPMFEEQITDALPVWIEPGRHAAVLESPEAFMRALRDFLPAGA</sequence>
<feature type="domain" description="AB hydrolase-1" evidence="1">
    <location>
        <begin position="11"/>
        <end position="237"/>
    </location>
</feature>
<dbReference type="AlphaFoldDB" id="A0A6J7DAN4"/>
<dbReference type="PRINTS" id="PR00111">
    <property type="entry name" value="ABHYDROLASE"/>
</dbReference>
<organism evidence="2">
    <name type="scientific">freshwater metagenome</name>
    <dbReference type="NCBI Taxonomy" id="449393"/>
    <lineage>
        <taxon>unclassified sequences</taxon>
        <taxon>metagenomes</taxon>
        <taxon>ecological metagenomes</taxon>
    </lineage>
</organism>
<evidence type="ECO:0000313" key="2">
    <source>
        <dbReference type="EMBL" id="CAB4866005.1"/>
    </source>
</evidence>
<reference evidence="2" key="1">
    <citation type="submission" date="2020-05" db="EMBL/GenBank/DDBJ databases">
        <authorList>
            <person name="Chiriac C."/>
            <person name="Salcher M."/>
            <person name="Ghai R."/>
            <person name="Kavagutti S V."/>
        </authorList>
    </citation>
    <scope>NUCLEOTIDE SEQUENCE</scope>
</reference>
<dbReference type="SUPFAM" id="SSF53474">
    <property type="entry name" value="alpha/beta-Hydrolases"/>
    <property type="match status" value="1"/>
</dbReference>
<dbReference type="PANTHER" id="PTHR43798">
    <property type="entry name" value="MONOACYLGLYCEROL LIPASE"/>
    <property type="match status" value="1"/>
</dbReference>
<dbReference type="InterPro" id="IPR050266">
    <property type="entry name" value="AB_hydrolase_sf"/>
</dbReference>
<name>A0A6J7DAN4_9ZZZZ</name>
<dbReference type="InterPro" id="IPR000073">
    <property type="entry name" value="AB_hydrolase_1"/>
</dbReference>
<gene>
    <name evidence="2" type="ORF">UFOPK3402_00456</name>
</gene>
<dbReference type="EMBL" id="CAFBLS010000038">
    <property type="protein sequence ID" value="CAB4866005.1"/>
    <property type="molecule type" value="Genomic_DNA"/>
</dbReference>
<proteinExistence type="predicted"/>